<organism evidence="2 3">
    <name type="scientific">Kingdonia uniflora</name>
    <dbReference type="NCBI Taxonomy" id="39325"/>
    <lineage>
        <taxon>Eukaryota</taxon>
        <taxon>Viridiplantae</taxon>
        <taxon>Streptophyta</taxon>
        <taxon>Embryophyta</taxon>
        <taxon>Tracheophyta</taxon>
        <taxon>Spermatophyta</taxon>
        <taxon>Magnoliopsida</taxon>
        <taxon>Ranunculales</taxon>
        <taxon>Circaeasteraceae</taxon>
        <taxon>Kingdonia</taxon>
    </lineage>
</organism>
<proteinExistence type="predicted"/>
<sequence>MKSDKEVNEQVSEENQIQEGRAKKGTSNAKNYTSRCTGLGLHKMFAALPEEEKGALCATCFAPSLLIDPITMMSTLVVEIFDRHHEDVLRLNLLKIILSFLLPNKGRNVEVRYVDLVDDLDQFNKFPWAMMASETDMQQDLVQETMRYQIEAPAMGVAPTIGVPTICAPAVVAPTIGNSSSATKIRAVVVRVCSQLEEHGKMLLKLDDNGKILHTHVQTRTKKGRRWEKEEGGAENKKGKGEWQKKVEEADVPNKKKKVEGTKKEALIEEQFDHVPLIQLKALIPKIPKKGLANRVPRKRRVQFPELQNIQSTAENLLQQVAPGEILEVANAFMVDDDVEVGREVDFNAISSEYGGDLLTRSVEHRSNNQGLSV</sequence>
<feature type="region of interest" description="Disordered" evidence="1">
    <location>
        <begin position="1"/>
        <end position="29"/>
    </location>
</feature>
<name>A0A7J7M873_9MAGN</name>
<evidence type="ECO:0000313" key="3">
    <source>
        <dbReference type="Proteomes" id="UP000541444"/>
    </source>
</evidence>
<gene>
    <name evidence="2" type="ORF">GIB67_042408</name>
</gene>
<evidence type="ECO:0000313" key="2">
    <source>
        <dbReference type="EMBL" id="KAF6151073.1"/>
    </source>
</evidence>
<feature type="compositionally biased region" description="Polar residues" evidence="1">
    <location>
        <begin position="9"/>
        <end position="18"/>
    </location>
</feature>
<feature type="region of interest" description="Disordered" evidence="1">
    <location>
        <begin position="222"/>
        <end position="244"/>
    </location>
</feature>
<keyword evidence="3" id="KW-1185">Reference proteome</keyword>
<reference evidence="2 3" key="1">
    <citation type="journal article" date="2020" name="IScience">
        <title>Genome Sequencing of the Endangered Kingdonia uniflora (Circaeasteraceae, Ranunculales) Reveals Potential Mechanisms of Evolutionary Specialization.</title>
        <authorList>
            <person name="Sun Y."/>
            <person name="Deng T."/>
            <person name="Zhang A."/>
            <person name="Moore M.J."/>
            <person name="Landis J.B."/>
            <person name="Lin N."/>
            <person name="Zhang H."/>
            <person name="Zhang X."/>
            <person name="Huang J."/>
            <person name="Zhang X."/>
            <person name="Sun H."/>
            <person name="Wang H."/>
        </authorList>
    </citation>
    <scope>NUCLEOTIDE SEQUENCE [LARGE SCALE GENOMIC DNA]</scope>
    <source>
        <strain evidence="2">TB1705</strain>
        <tissue evidence="2">Leaf</tissue>
    </source>
</reference>
<accession>A0A7J7M873</accession>
<evidence type="ECO:0000256" key="1">
    <source>
        <dbReference type="SAM" id="MobiDB-lite"/>
    </source>
</evidence>
<feature type="compositionally biased region" description="Basic and acidic residues" evidence="1">
    <location>
        <begin position="227"/>
        <end position="244"/>
    </location>
</feature>
<protein>
    <submittedName>
        <fullName evidence="2">Uncharacterized protein</fullName>
    </submittedName>
</protein>
<dbReference type="Proteomes" id="UP000541444">
    <property type="component" value="Unassembled WGS sequence"/>
</dbReference>
<comment type="caution">
    <text evidence="2">The sequence shown here is derived from an EMBL/GenBank/DDBJ whole genome shotgun (WGS) entry which is preliminary data.</text>
</comment>
<dbReference type="EMBL" id="JACGCM010001717">
    <property type="protein sequence ID" value="KAF6151073.1"/>
    <property type="molecule type" value="Genomic_DNA"/>
</dbReference>
<dbReference type="AlphaFoldDB" id="A0A7J7M873"/>